<evidence type="ECO:0000259" key="6">
    <source>
        <dbReference type="PROSITE" id="PS51387"/>
    </source>
</evidence>
<comment type="cofactor">
    <cofactor evidence="1">
        <name>FAD</name>
        <dbReference type="ChEBI" id="CHEBI:57692"/>
    </cofactor>
</comment>
<evidence type="ECO:0000256" key="3">
    <source>
        <dbReference type="ARBA" id="ARBA00022630"/>
    </source>
</evidence>
<dbReference type="InterPro" id="IPR016169">
    <property type="entry name" value="FAD-bd_PCMH_sub2"/>
</dbReference>
<comment type="similarity">
    <text evidence="2">Belongs to the oxygen-dependent FAD-linked oxidoreductase family.</text>
</comment>
<feature type="domain" description="FAD-binding PCMH-type" evidence="6">
    <location>
        <begin position="35"/>
        <end position="214"/>
    </location>
</feature>
<proteinExistence type="inferred from homology"/>
<dbReference type="EMBL" id="KI911139">
    <property type="protein sequence ID" value="ETS07080.1"/>
    <property type="molecule type" value="Genomic_DNA"/>
</dbReference>
<evidence type="ECO:0000256" key="5">
    <source>
        <dbReference type="ARBA" id="ARBA00023002"/>
    </source>
</evidence>
<dbReference type="InterPro" id="IPR016166">
    <property type="entry name" value="FAD-bd_PCMH"/>
</dbReference>
<gene>
    <name evidence="7" type="ORF">M419DRAFT_32327</name>
</gene>
<dbReference type="AlphaFoldDB" id="A0A024SNC0"/>
<keyword evidence="5" id="KW-0560">Oxidoreductase</keyword>
<organism evidence="7 8">
    <name type="scientific">Hypocrea jecorina (strain ATCC 56765 / BCRC 32924 / NRRL 11460 / Rut C-30)</name>
    <name type="common">Trichoderma reesei</name>
    <dbReference type="NCBI Taxonomy" id="1344414"/>
    <lineage>
        <taxon>Eukaryota</taxon>
        <taxon>Fungi</taxon>
        <taxon>Dikarya</taxon>
        <taxon>Ascomycota</taxon>
        <taxon>Pezizomycotina</taxon>
        <taxon>Sordariomycetes</taxon>
        <taxon>Hypocreomycetidae</taxon>
        <taxon>Hypocreales</taxon>
        <taxon>Hypocreaceae</taxon>
        <taxon>Trichoderma</taxon>
    </lineage>
</organism>
<dbReference type="InterPro" id="IPR036318">
    <property type="entry name" value="FAD-bd_PCMH-like_sf"/>
</dbReference>
<dbReference type="InterPro" id="IPR006094">
    <property type="entry name" value="Oxid_FAD_bind_N"/>
</dbReference>
<dbReference type="Proteomes" id="UP000024376">
    <property type="component" value="Unassembled WGS sequence"/>
</dbReference>
<dbReference type="HOGENOM" id="CLU_040056_0_0_1"/>
<evidence type="ECO:0000256" key="2">
    <source>
        <dbReference type="ARBA" id="ARBA00005466"/>
    </source>
</evidence>
<dbReference type="PROSITE" id="PS00862">
    <property type="entry name" value="OX2_COVAL_FAD"/>
    <property type="match status" value="1"/>
</dbReference>
<keyword evidence="4" id="KW-0274">FAD</keyword>
<dbReference type="PANTHER" id="PTHR42973">
    <property type="entry name" value="BINDING OXIDOREDUCTASE, PUTATIVE (AFU_ORTHOLOGUE AFUA_1G17690)-RELATED"/>
    <property type="match status" value="1"/>
</dbReference>
<dbReference type="InterPro" id="IPR006093">
    <property type="entry name" value="Oxy_OxRdtase_FAD_BS"/>
</dbReference>
<name>A0A024SNC0_HYPJR</name>
<dbReference type="GO" id="GO:0071949">
    <property type="term" value="F:FAD binding"/>
    <property type="evidence" value="ECO:0007669"/>
    <property type="project" value="InterPro"/>
</dbReference>
<dbReference type="KEGG" id="trr:M419DRAFT_32327"/>
<dbReference type="Gene3D" id="3.40.462.20">
    <property type="match status" value="1"/>
</dbReference>
<dbReference type="OrthoDB" id="415825at2759"/>
<dbReference type="GO" id="GO:0016491">
    <property type="term" value="F:oxidoreductase activity"/>
    <property type="evidence" value="ECO:0007669"/>
    <property type="project" value="UniProtKB-KW"/>
</dbReference>
<evidence type="ECO:0000256" key="4">
    <source>
        <dbReference type="ARBA" id="ARBA00022827"/>
    </source>
</evidence>
<dbReference type="PROSITE" id="PS51387">
    <property type="entry name" value="FAD_PCMH"/>
    <property type="match status" value="1"/>
</dbReference>
<sequence>MAPIPGVSGEQSEFGTASYEQWRQQYATSSHETDHDMHPGHIIRALNTKDIKAVIAYAKQNGKAIAIRSGGHQYSGASSTGQSNIQLDLRNTFKVPGEDLSLIHQGDETQVRTSVSWSLLEINSFLGANHLFVPHGQCQSVCIGGHAQTGGYGQLGRSFGLMGDHIVKLEFIDHDGVERKIAPASHPEEFFAWTGGSPGNLGVLTHITLKVYRDADYQGSRGLKGLHIYTPEALQKLLQVLAEMNDDEEFPRNYDLCITVISEDYPLDGIFDLKRLTKQRTGLCRLDGASLLPLIVIYAQWVPFKSTDKPDETWFDKLKDGAVVNDDRVRPMSELTAEWIFRKDREYNLPYVKRTYATTATNLSKNGWVDWTAGRIDEVVKSTGNYIAAQIQPYGGKYARFRVNDDGRSAYSWRDSTMVLGLDNFYVPGNGNKEDAEAWAAVNEHQGIGMNKYFSTQDRRVLWGSWGSYNLHSVWPCYYETEAKYKKLQRARKAADPYGVFTPNSFSVLRAD</sequence>
<reference evidence="8" key="1">
    <citation type="journal article" date="2013" name="Ind. Biotechnol.">
        <title>Comparative genomics analysis of Trichoderma reesei strains.</title>
        <authorList>
            <person name="Koike H."/>
            <person name="Aerts A."/>
            <person name="LaButti K."/>
            <person name="Grigoriev I.V."/>
            <person name="Baker S.E."/>
        </authorList>
    </citation>
    <scope>NUCLEOTIDE SEQUENCE [LARGE SCALE GENOMIC DNA]</scope>
    <source>
        <strain evidence="8">ATCC 56765 / BCRC 32924 / NRRL 11460 / Rut C-30</strain>
    </source>
</reference>
<evidence type="ECO:0000313" key="8">
    <source>
        <dbReference type="Proteomes" id="UP000024376"/>
    </source>
</evidence>
<dbReference type="InterPro" id="IPR050416">
    <property type="entry name" value="FAD-linked_Oxidoreductase"/>
</dbReference>
<evidence type="ECO:0000313" key="7">
    <source>
        <dbReference type="EMBL" id="ETS07080.1"/>
    </source>
</evidence>
<dbReference type="Gene3D" id="3.30.465.10">
    <property type="match status" value="1"/>
</dbReference>
<dbReference type="PANTHER" id="PTHR42973:SF39">
    <property type="entry name" value="FAD-BINDING PCMH-TYPE DOMAIN-CONTAINING PROTEIN"/>
    <property type="match status" value="1"/>
</dbReference>
<keyword evidence="3" id="KW-0285">Flavoprotein</keyword>
<protein>
    <submittedName>
        <fullName evidence="7">FAD binding domain-containing protein</fullName>
    </submittedName>
</protein>
<evidence type="ECO:0000256" key="1">
    <source>
        <dbReference type="ARBA" id="ARBA00001974"/>
    </source>
</evidence>
<accession>A0A024SNC0</accession>
<dbReference type="SUPFAM" id="SSF56176">
    <property type="entry name" value="FAD-binding/transporter-associated domain-like"/>
    <property type="match status" value="1"/>
</dbReference>
<dbReference type="Pfam" id="PF01565">
    <property type="entry name" value="FAD_binding_4"/>
    <property type="match status" value="1"/>
</dbReference>